<organism evidence="14 17">
    <name type="scientific">Medicago truncatula</name>
    <name type="common">Barrel medic</name>
    <name type="synonym">Medicago tribuloides</name>
    <dbReference type="NCBI Taxonomy" id="3880"/>
    <lineage>
        <taxon>Eukaryota</taxon>
        <taxon>Viridiplantae</taxon>
        <taxon>Streptophyta</taxon>
        <taxon>Embryophyta</taxon>
        <taxon>Tracheophyta</taxon>
        <taxon>Spermatophyta</taxon>
        <taxon>Magnoliopsida</taxon>
        <taxon>eudicotyledons</taxon>
        <taxon>Gunneridae</taxon>
        <taxon>Pentapetalae</taxon>
        <taxon>rosids</taxon>
        <taxon>fabids</taxon>
        <taxon>Fabales</taxon>
        <taxon>Fabaceae</taxon>
        <taxon>Papilionoideae</taxon>
        <taxon>50 kb inversion clade</taxon>
        <taxon>NPAAA clade</taxon>
        <taxon>Hologalegina</taxon>
        <taxon>IRL clade</taxon>
        <taxon>Trifolieae</taxon>
        <taxon>Medicago</taxon>
    </lineage>
</organism>
<evidence type="ECO:0000256" key="7">
    <source>
        <dbReference type="ARBA" id="ARBA00022840"/>
    </source>
</evidence>
<dbReference type="Proteomes" id="UP000002051">
    <property type="component" value="Chromosome 6"/>
</dbReference>
<evidence type="ECO:0000313" key="16">
    <source>
        <dbReference type="EnsemblPlants" id="AES76846"/>
    </source>
</evidence>
<sequence length="417" mass="46921">MDPPTKSWSIHTRPEITTKYSIFTHIGSGTYSDVYSGRRLSDGTPVALKEIHDHQSASREITALRILRGSENVVFMHEFFWREDEDAVIVLEFLKSDLGTVIRDGFGGGEVKGWMMQIVSGVYDCHRNGIVHRDLKPENFLVSENGVLKIADFGQARILVKSGFDATNHGSSSHSQHPHDVIPLSDNANQTGYENQDEEERMTHDEYFRVLDELKIQSHTYDTDDKDTNTHDGNNSCRATCTTSDDDDDAWKNSLPYEANEERDEKLDGFLTSCVGTRWFRAPELLYGSTNYGLEVDLWSLGCVFAELLTLKPLFPGTGDIDQISRIISVLGNLDEEAWSGCSKLPDYARISFNKVENPIGLDACMPNCLQDEVSLVKRLLCYDPAQRATAAELLHDKYFSEEQLPVPISQLRVPST</sequence>
<dbReference type="InterPro" id="IPR017441">
    <property type="entry name" value="Protein_kinase_ATP_BS"/>
</dbReference>
<feature type="domain" description="Protein kinase" evidence="13">
    <location>
        <begin position="20"/>
        <end position="400"/>
    </location>
</feature>
<dbReference type="GO" id="GO:0004693">
    <property type="term" value="F:cyclin-dependent protein serine/threonine kinase activity"/>
    <property type="evidence" value="ECO:0007669"/>
    <property type="project" value="UniProtKB-EC"/>
</dbReference>
<dbReference type="HOGENOM" id="CLU_000288_181_1_1"/>
<evidence type="ECO:0000256" key="3">
    <source>
        <dbReference type="ARBA" id="ARBA00022527"/>
    </source>
</evidence>
<dbReference type="eggNOG" id="KOG0594">
    <property type="taxonomic scope" value="Eukaryota"/>
</dbReference>
<dbReference type="PROSITE" id="PS00107">
    <property type="entry name" value="PROTEIN_KINASE_ATP"/>
    <property type="match status" value="1"/>
</dbReference>
<dbReference type="Gene3D" id="3.30.200.20">
    <property type="entry name" value="Phosphorylase Kinase, domain 1"/>
    <property type="match status" value="1"/>
</dbReference>
<reference evidence="14 17" key="2">
    <citation type="journal article" date="2014" name="BMC Genomics">
        <title>An improved genome release (version Mt4.0) for the model legume Medicago truncatula.</title>
        <authorList>
            <person name="Tang H."/>
            <person name="Krishnakumar V."/>
            <person name="Bidwell S."/>
            <person name="Rosen B."/>
            <person name="Chan A."/>
            <person name="Zhou S."/>
            <person name="Gentzbittel L."/>
            <person name="Childs K.L."/>
            <person name="Yandell M."/>
            <person name="Gundlach H."/>
            <person name="Mayer K.F."/>
            <person name="Schwartz D.C."/>
            <person name="Town C.D."/>
        </authorList>
    </citation>
    <scope>GENOME REANNOTATION</scope>
    <source>
        <strain evidence="16 17">cv. Jemalong A17</strain>
    </source>
</reference>
<proteinExistence type="inferred from homology"/>
<keyword evidence="4 15" id="KW-0808">Transferase</keyword>
<keyword evidence="6 14" id="KW-0418">Kinase</keyword>
<comment type="catalytic activity">
    <reaction evidence="9">
        <text>L-seryl-[protein] + ATP = O-phospho-L-seryl-[protein] + ADP + H(+)</text>
        <dbReference type="Rhea" id="RHEA:17989"/>
        <dbReference type="Rhea" id="RHEA-COMP:9863"/>
        <dbReference type="Rhea" id="RHEA-COMP:11604"/>
        <dbReference type="ChEBI" id="CHEBI:15378"/>
        <dbReference type="ChEBI" id="CHEBI:29999"/>
        <dbReference type="ChEBI" id="CHEBI:30616"/>
        <dbReference type="ChEBI" id="CHEBI:83421"/>
        <dbReference type="ChEBI" id="CHEBI:456216"/>
        <dbReference type="EC" id="2.7.11.22"/>
    </reaction>
</comment>
<dbReference type="Gene3D" id="1.10.510.10">
    <property type="entry name" value="Transferase(Phosphotransferase) domain 1"/>
    <property type="match status" value="1"/>
</dbReference>
<evidence type="ECO:0000313" key="14">
    <source>
        <dbReference type="EMBL" id="AES76846.1"/>
    </source>
</evidence>
<dbReference type="EnsemblPlants" id="AES76846">
    <property type="protein sequence ID" value="AES76846"/>
    <property type="gene ID" value="MTR_6g087920"/>
</dbReference>
<dbReference type="ExpressionAtlas" id="G7KPF7">
    <property type="expression patterns" value="differential"/>
</dbReference>
<keyword evidence="17" id="KW-1185">Reference proteome</keyword>
<evidence type="ECO:0000259" key="13">
    <source>
        <dbReference type="PROSITE" id="PS50011"/>
    </source>
</evidence>
<reference evidence="15" key="4">
    <citation type="journal article" date="2018" name="Nat. Plants">
        <title>Whole-genome landscape of Medicago truncatula symbiotic genes.</title>
        <authorList>
            <person name="Pecrix Y."/>
            <person name="Gamas P."/>
            <person name="Carrere S."/>
        </authorList>
    </citation>
    <scope>NUCLEOTIDE SEQUENCE</scope>
    <source>
        <tissue evidence="15">Leaves</tissue>
    </source>
</reference>
<dbReference type="PANTHER" id="PTHR24056:SF171">
    <property type="entry name" value="CYCLIN-DEPENDENT KINASE 20"/>
    <property type="match status" value="1"/>
</dbReference>
<name>G7KPF7_MEDTR</name>
<dbReference type="InterPro" id="IPR011009">
    <property type="entry name" value="Kinase-like_dom_sf"/>
</dbReference>
<evidence type="ECO:0000313" key="15">
    <source>
        <dbReference type="EMBL" id="RHN52937.1"/>
    </source>
</evidence>
<keyword evidence="5 10" id="KW-0547">Nucleotide-binding</keyword>
<evidence type="ECO:0000256" key="12">
    <source>
        <dbReference type="SAM" id="MobiDB-lite"/>
    </source>
</evidence>
<dbReference type="EC" id="2.7.11.22" evidence="2"/>
<dbReference type="GO" id="GO:0004674">
    <property type="term" value="F:protein serine/threonine kinase activity"/>
    <property type="evidence" value="ECO:0000318"/>
    <property type="project" value="GO_Central"/>
</dbReference>
<reference evidence="16" key="3">
    <citation type="submission" date="2015-04" db="UniProtKB">
        <authorList>
            <consortium name="EnsemblPlants"/>
        </authorList>
    </citation>
    <scope>IDENTIFICATION</scope>
    <source>
        <strain evidence="16">cv. Jemalong A17</strain>
    </source>
</reference>
<dbReference type="Pfam" id="PF00069">
    <property type="entry name" value="Pkinase"/>
    <property type="match status" value="2"/>
</dbReference>
<feature type="region of interest" description="Disordered" evidence="12">
    <location>
        <begin position="167"/>
        <end position="186"/>
    </location>
</feature>
<dbReference type="GO" id="GO:0005524">
    <property type="term" value="F:ATP binding"/>
    <property type="evidence" value="ECO:0007669"/>
    <property type="project" value="UniProtKB-UniRule"/>
</dbReference>
<gene>
    <name evidence="16" type="primary">11427579</name>
    <name evidence="14" type="ordered locus">MTR_6g087920</name>
    <name evidence="15" type="ORF">MtrunA17_Chr6g0486031</name>
</gene>
<evidence type="ECO:0000256" key="8">
    <source>
        <dbReference type="ARBA" id="ARBA00047811"/>
    </source>
</evidence>
<dbReference type="OrthoDB" id="1732493at2759"/>
<comment type="catalytic activity">
    <reaction evidence="8">
        <text>L-threonyl-[protein] + ATP = O-phospho-L-threonyl-[protein] + ADP + H(+)</text>
        <dbReference type="Rhea" id="RHEA:46608"/>
        <dbReference type="Rhea" id="RHEA-COMP:11060"/>
        <dbReference type="Rhea" id="RHEA-COMP:11605"/>
        <dbReference type="ChEBI" id="CHEBI:15378"/>
        <dbReference type="ChEBI" id="CHEBI:30013"/>
        <dbReference type="ChEBI" id="CHEBI:30616"/>
        <dbReference type="ChEBI" id="CHEBI:61977"/>
        <dbReference type="ChEBI" id="CHEBI:456216"/>
        <dbReference type="EC" id="2.7.11.22"/>
    </reaction>
</comment>
<dbReference type="PROSITE" id="PS00108">
    <property type="entry name" value="PROTEIN_KINASE_ST"/>
    <property type="match status" value="1"/>
</dbReference>
<dbReference type="EMBL" id="CM001222">
    <property type="protein sequence ID" value="AES76846.1"/>
    <property type="molecule type" value="Genomic_DNA"/>
</dbReference>
<dbReference type="SUPFAM" id="SSF56112">
    <property type="entry name" value="Protein kinase-like (PK-like)"/>
    <property type="match status" value="1"/>
</dbReference>
<reference evidence="14 17" key="1">
    <citation type="journal article" date="2011" name="Nature">
        <title>The Medicago genome provides insight into the evolution of rhizobial symbioses.</title>
        <authorList>
            <person name="Young N.D."/>
            <person name="Debelle F."/>
            <person name="Oldroyd G.E."/>
            <person name="Geurts R."/>
            <person name="Cannon S.B."/>
            <person name="Udvardi M.K."/>
            <person name="Benedito V.A."/>
            <person name="Mayer K.F."/>
            <person name="Gouzy J."/>
            <person name="Schoof H."/>
            <person name="Van de Peer Y."/>
            <person name="Proost S."/>
            <person name="Cook D.R."/>
            <person name="Meyers B.C."/>
            <person name="Spannagl M."/>
            <person name="Cheung F."/>
            <person name="De Mita S."/>
            <person name="Krishnakumar V."/>
            <person name="Gundlach H."/>
            <person name="Zhou S."/>
            <person name="Mudge J."/>
            <person name="Bharti A.K."/>
            <person name="Murray J.D."/>
            <person name="Naoumkina M.A."/>
            <person name="Rosen B."/>
            <person name="Silverstein K.A."/>
            <person name="Tang H."/>
            <person name="Rombauts S."/>
            <person name="Zhao P.X."/>
            <person name="Zhou P."/>
            <person name="Barbe V."/>
            <person name="Bardou P."/>
            <person name="Bechner M."/>
            <person name="Bellec A."/>
            <person name="Berger A."/>
            <person name="Berges H."/>
            <person name="Bidwell S."/>
            <person name="Bisseling T."/>
            <person name="Choisne N."/>
            <person name="Couloux A."/>
            <person name="Denny R."/>
            <person name="Deshpande S."/>
            <person name="Dai X."/>
            <person name="Doyle J.J."/>
            <person name="Dudez A.M."/>
            <person name="Farmer A.D."/>
            <person name="Fouteau S."/>
            <person name="Franken C."/>
            <person name="Gibelin C."/>
            <person name="Gish J."/>
            <person name="Goldstein S."/>
            <person name="Gonzalez A.J."/>
            <person name="Green P.J."/>
            <person name="Hallab A."/>
            <person name="Hartog M."/>
            <person name="Hua A."/>
            <person name="Humphray S.J."/>
            <person name="Jeong D.H."/>
            <person name="Jing Y."/>
            <person name="Jocker A."/>
            <person name="Kenton S.M."/>
            <person name="Kim D.J."/>
            <person name="Klee K."/>
            <person name="Lai H."/>
            <person name="Lang C."/>
            <person name="Lin S."/>
            <person name="Macmil S.L."/>
            <person name="Magdelenat G."/>
            <person name="Matthews L."/>
            <person name="McCorrison J."/>
            <person name="Monaghan E.L."/>
            <person name="Mun J.H."/>
            <person name="Najar F.Z."/>
            <person name="Nicholson C."/>
            <person name="Noirot C."/>
            <person name="O'Bleness M."/>
            <person name="Paule C.R."/>
            <person name="Poulain J."/>
            <person name="Prion F."/>
            <person name="Qin B."/>
            <person name="Qu C."/>
            <person name="Retzel E.F."/>
            <person name="Riddle C."/>
            <person name="Sallet E."/>
            <person name="Samain S."/>
            <person name="Samson N."/>
            <person name="Sanders I."/>
            <person name="Saurat O."/>
            <person name="Scarpelli C."/>
            <person name="Schiex T."/>
            <person name="Segurens B."/>
            <person name="Severin A.J."/>
            <person name="Sherrier D.J."/>
            <person name="Shi R."/>
            <person name="Sims S."/>
            <person name="Singer S.R."/>
            <person name="Sinharoy S."/>
            <person name="Sterck L."/>
            <person name="Viollet A."/>
            <person name="Wang B.B."/>
            <person name="Wang K."/>
            <person name="Wang M."/>
            <person name="Wang X."/>
            <person name="Warfsmann J."/>
            <person name="Weissenbach J."/>
            <person name="White D.D."/>
            <person name="White J.D."/>
            <person name="Wiley G.B."/>
            <person name="Wincker P."/>
            <person name="Xing Y."/>
            <person name="Yang L."/>
            <person name="Yao Z."/>
            <person name="Ying F."/>
            <person name="Zhai J."/>
            <person name="Zhou L."/>
            <person name="Zuber A."/>
            <person name="Denarie J."/>
            <person name="Dixon R.A."/>
            <person name="May G.D."/>
            <person name="Schwartz D.C."/>
            <person name="Rogers J."/>
            <person name="Quetier F."/>
            <person name="Town C.D."/>
            <person name="Roe B.A."/>
        </authorList>
    </citation>
    <scope>NUCLEOTIDE SEQUENCE [LARGE SCALE GENOMIC DNA]</scope>
    <source>
        <strain evidence="14">A17</strain>
        <strain evidence="16 17">cv. Jemalong A17</strain>
    </source>
</reference>
<evidence type="ECO:0000256" key="2">
    <source>
        <dbReference type="ARBA" id="ARBA00012425"/>
    </source>
</evidence>
<dbReference type="STRING" id="3880.G7KPF7"/>
<dbReference type="KEGG" id="mtr:11427579"/>
<dbReference type="AlphaFoldDB" id="G7KPF7"/>
<dbReference type="InterPro" id="IPR008271">
    <property type="entry name" value="Ser/Thr_kinase_AS"/>
</dbReference>
<dbReference type="PANTHER" id="PTHR24056">
    <property type="entry name" value="CELL DIVISION PROTEIN KINASE"/>
    <property type="match status" value="1"/>
</dbReference>
<dbReference type="InterPro" id="IPR050108">
    <property type="entry name" value="CDK"/>
</dbReference>
<evidence type="ECO:0000256" key="1">
    <source>
        <dbReference type="ARBA" id="ARBA00006485"/>
    </source>
</evidence>
<evidence type="ECO:0000256" key="9">
    <source>
        <dbReference type="ARBA" id="ARBA00048367"/>
    </source>
</evidence>
<dbReference type="SMART" id="SM00220">
    <property type="entry name" value="S_TKc"/>
    <property type="match status" value="1"/>
</dbReference>
<dbReference type="InterPro" id="IPR000719">
    <property type="entry name" value="Prot_kinase_dom"/>
</dbReference>
<accession>G7KPF7</accession>
<evidence type="ECO:0000256" key="5">
    <source>
        <dbReference type="ARBA" id="ARBA00022741"/>
    </source>
</evidence>
<dbReference type="GO" id="GO:0005634">
    <property type="term" value="C:nucleus"/>
    <property type="evidence" value="ECO:0000318"/>
    <property type="project" value="GO_Central"/>
</dbReference>
<dbReference type="FunFam" id="3.30.200.20:FF:000664">
    <property type="entry name" value="Cyclin-dependent kinase F-1"/>
    <property type="match status" value="1"/>
</dbReference>
<feature type="binding site" evidence="10">
    <location>
        <position position="49"/>
    </location>
    <ligand>
        <name>ATP</name>
        <dbReference type="ChEBI" id="CHEBI:30616"/>
    </ligand>
</feature>
<evidence type="ECO:0000256" key="11">
    <source>
        <dbReference type="RuleBase" id="RU000304"/>
    </source>
</evidence>
<evidence type="ECO:0000256" key="6">
    <source>
        <dbReference type="ARBA" id="ARBA00022777"/>
    </source>
</evidence>
<dbReference type="PaxDb" id="3880-AES76846"/>
<keyword evidence="3 11" id="KW-0723">Serine/threonine-protein kinase</keyword>
<dbReference type="PROSITE" id="PS50011">
    <property type="entry name" value="PROTEIN_KINASE_DOM"/>
    <property type="match status" value="1"/>
</dbReference>
<keyword evidence="7 10" id="KW-0067">ATP-binding</keyword>
<dbReference type="EMBL" id="PSQE01000006">
    <property type="protein sequence ID" value="RHN52937.1"/>
    <property type="molecule type" value="Genomic_DNA"/>
</dbReference>
<evidence type="ECO:0000313" key="17">
    <source>
        <dbReference type="Proteomes" id="UP000002051"/>
    </source>
</evidence>
<dbReference type="Proteomes" id="UP000265566">
    <property type="component" value="Chromosome 6"/>
</dbReference>
<comment type="similarity">
    <text evidence="1">Belongs to the protein kinase superfamily. CMGC Ser/Thr protein kinase family. CDC2/CDKX subfamily.</text>
</comment>
<evidence type="ECO:0000256" key="10">
    <source>
        <dbReference type="PROSITE-ProRule" id="PRU10141"/>
    </source>
</evidence>
<protein>
    <recommendedName>
        <fullName evidence="2">cyclin-dependent kinase</fullName>
        <ecNumber evidence="2">2.7.11.22</ecNumber>
    </recommendedName>
</protein>
<dbReference type="OMA" id="DKEANIH"/>
<dbReference type="Gramene" id="rna37679">
    <property type="protein sequence ID" value="RHN52937.1"/>
    <property type="gene ID" value="gene37679"/>
</dbReference>
<evidence type="ECO:0000256" key="4">
    <source>
        <dbReference type="ARBA" id="ARBA00022679"/>
    </source>
</evidence>